<gene>
    <name evidence="2" type="ORF">BDZ94DRAFT_1270542</name>
</gene>
<evidence type="ECO:0000313" key="3">
    <source>
        <dbReference type="Proteomes" id="UP000807353"/>
    </source>
</evidence>
<dbReference type="Proteomes" id="UP000807353">
    <property type="component" value="Unassembled WGS sequence"/>
</dbReference>
<organism evidence="2 3">
    <name type="scientific">Collybia nuda</name>
    <dbReference type="NCBI Taxonomy" id="64659"/>
    <lineage>
        <taxon>Eukaryota</taxon>
        <taxon>Fungi</taxon>
        <taxon>Dikarya</taxon>
        <taxon>Basidiomycota</taxon>
        <taxon>Agaricomycotina</taxon>
        <taxon>Agaricomycetes</taxon>
        <taxon>Agaricomycetidae</taxon>
        <taxon>Agaricales</taxon>
        <taxon>Tricholomatineae</taxon>
        <taxon>Clitocybaceae</taxon>
        <taxon>Collybia</taxon>
    </lineage>
</organism>
<evidence type="ECO:0000313" key="2">
    <source>
        <dbReference type="EMBL" id="KAF9458477.1"/>
    </source>
</evidence>
<evidence type="ECO:0000256" key="1">
    <source>
        <dbReference type="SAM" id="Phobius"/>
    </source>
</evidence>
<keyword evidence="1" id="KW-0812">Transmembrane</keyword>
<feature type="transmembrane region" description="Helical" evidence="1">
    <location>
        <begin position="310"/>
        <end position="328"/>
    </location>
</feature>
<reference evidence="2" key="1">
    <citation type="submission" date="2020-11" db="EMBL/GenBank/DDBJ databases">
        <authorList>
            <consortium name="DOE Joint Genome Institute"/>
            <person name="Ahrendt S."/>
            <person name="Riley R."/>
            <person name="Andreopoulos W."/>
            <person name="Labutti K."/>
            <person name="Pangilinan J."/>
            <person name="Ruiz-Duenas F.J."/>
            <person name="Barrasa J.M."/>
            <person name="Sanchez-Garcia M."/>
            <person name="Camarero S."/>
            <person name="Miyauchi S."/>
            <person name="Serrano A."/>
            <person name="Linde D."/>
            <person name="Babiker R."/>
            <person name="Drula E."/>
            <person name="Ayuso-Fernandez I."/>
            <person name="Pacheco R."/>
            <person name="Padilla G."/>
            <person name="Ferreira P."/>
            <person name="Barriuso J."/>
            <person name="Kellner H."/>
            <person name="Castanera R."/>
            <person name="Alfaro M."/>
            <person name="Ramirez L."/>
            <person name="Pisabarro A.G."/>
            <person name="Kuo A."/>
            <person name="Tritt A."/>
            <person name="Lipzen A."/>
            <person name="He G."/>
            <person name="Yan M."/>
            <person name="Ng V."/>
            <person name="Cullen D."/>
            <person name="Martin F."/>
            <person name="Rosso M.-N."/>
            <person name="Henrissat B."/>
            <person name="Hibbett D."/>
            <person name="Martinez A.T."/>
            <person name="Grigoriev I.V."/>
        </authorList>
    </citation>
    <scope>NUCLEOTIDE SEQUENCE</scope>
    <source>
        <strain evidence="2">CBS 247.69</strain>
    </source>
</reference>
<keyword evidence="1" id="KW-0472">Membrane</keyword>
<dbReference type="OrthoDB" id="10534327at2759"/>
<name>A0A9P5XVG7_9AGAR</name>
<dbReference type="Pfam" id="PF20219">
    <property type="entry name" value="DUF6579"/>
    <property type="match status" value="1"/>
</dbReference>
<keyword evidence="1" id="KW-1133">Transmembrane helix</keyword>
<comment type="caution">
    <text evidence="2">The sequence shown here is derived from an EMBL/GenBank/DDBJ whole genome shotgun (WGS) entry which is preliminary data.</text>
</comment>
<dbReference type="EMBL" id="MU150339">
    <property type="protein sequence ID" value="KAF9458477.1"/>
    <property type="molecule type" value="Genomic_DNA"/>
</dbReference>
<proteinExistence type="predicted"/>
<protein>
    <submittedName>
        <fullName evidence="2">Uncharacterized protein</fullName>
    </submittedName>
</protein>
<feature type="transmembrane region" description="Helical" evidence="1">
    <location>
        <begin position="281"/>
        <end position="304"/>
    </location>
</feature>
<dbReference type="AlphaFoldDB" id="A0A9P5XVG7"/>
<sequence>MSFLFNSSVSNASKEVKNAANEARNLIGSNSDLRMHHPASLGATINSIRLTSDAVRDKIEKIDLDQVKLAACFSGAVSLGIVIQSTINQRKLSAAIEKIADSTERVATVLERMANANDAGGKGIPVQLLDFANLVASQHGTRIILAYHPSNFPQAGIQRVLSKSPREQWPHLQPGHCILAVFDDWQELVSRLIILRRNLDPNVAEPISIIFPATTQYILRNFCHFPGDVDPQNISFHGQTDSTGIPFTWLPGEMMMDVHSVYQSSGIHNIGFISEVMEPSIFWAFFTAMLAGFMLCLALCLIHTDPAGASIFGAFFLGLLIFSLSLWYDGKRVFIRRIRDSQGGLSINRSSELQRGVISDGSYSVDTETRISRPRVQKTLIKALHPALP</sequence>
<keyword evidence="3" id="KW-1185">Reference proteome</keyword>
<accession>A0A9P5XVG7</accession>
<dbReference type="InterPro" id="IPR046486">
    <property type="entry name" value="DUF6579"/>
</dbReference>